<dbReference type="EMBL" id="MU266950">
    <property type="protein sequence ID" value="KAH7917741.1"/>
    <property type="molecule type" value="Genomic_DNA"/>
</dbReference>
<proteinExistence type="predicted"/>
<reference evidence="1" key="1">
    <citation type="journal article" date="2021" name="New Phytol.">
        <title>Evolutionary innovations through gain and loss of genes in the ectomycorrhizal Boletales.</title>
        <authorList>
            <person name="Wu G."/>
            <person name="Miyauchi S."/>
            <person name="Morin E."/>
            <person name="Kuo A."/>
            <person name="Drula E."/>
            <person name="Varga T."/>
            <person name="Kohler A."/>
            <person name="Feng B."/>
            <person name="Cao Y."/>
            <person name="Lipzen A."/>
            <person name="Daum C."/>
            <person name="Hundley H."/>
            <person name="Pangilinan J."/>
            <person name="Johnson J."/>
            <person name="Barry K."/>
            <person name="LaButti K."/>
            <person name="Ng V."/>
            <person name="Ahrendt S."/>
            <person name="Min B."/>
            <person name="Choi I.G."/>
            <person name="Park H."/>
            <person name="Plett J.M."/>
            <person name="Magnuson J."/>
            <person name="Spatafora J.W."/>
            <person name="Nagy L.G."/>
            <person name="Henrissat B."/>
            <person name="Grigoriev I.V."/>
            <person name="Yang Z.L."/>
            <person name="Xu J."/>
            <person name="Martin F.M."/>
        </authorList>
    </citation>
    <scope>NUCLEOTIDE SEQUENCE</scope>
    <source>
        <strain evidence="1">KUC20120723A-06</strain>
    </source>
</reference>
<dbReference type="Proteomes" id="UP000790709">
    <property type="component" value="Unassembled WGS sequence"/>
</dbReference>
<keyword evidence="2" id="KW-1185">Reference proteome</keyword>
<feature type="non-terminal residue" evidence="1">
    <location>
        <position position="221"/>
    </location>
</feature>
<sequence length="221" mass="24662">MAPSTNKTSKFNTGSGEKDHNGGQSCSHSHNHGNRMMVDNGASDGLPFREENEEEASSGAGEGETRRSPSPPRKRRGKRGRSRDHSRERNTRRRPAWTFEDSTGVLLHPTDACDVCRNYVLHFVEGNMADGGGLRYAKVDCDHYWSDHLGVPQYEDRIDAQILRFTSHFEATTTLSRARQHQRAAMQFDTISMAFDELLGASIYLEGPNGVEGRVRRGVVA</sequence>
<name>A0ACB8AWH5_9AGAM</name>
<evidence type="ECO:0000313" key="1">
    <source>
        <dbReference type="EMBL" id="KAH7917741.1"/>
    </source>
</evidence>
<protein>
    <submittedName>
        <fullName evidence="1">Uncharacterized protein</fullName>
    </submittedName>
</protein>
<gene>
    <name evidence="1" type="ORF">BV22DRAFT_1052223</name>
</gene>
<comment type="caution">
    <text evidence="1">The sequence shown here is derived from an EMBL/GenBank/DDBJ whole genome shotgun (WGS) entry which is preliminary data.</text>
</comment>
<accession>A0ACB8AWH5</accession>
<evidence type="ECO:0000313" key="2">
    <source>
        <dbReference type="Proteomes" id="UP000790709"/>
    </source>
</evidence>
<organism evidence="1 2">
    <name type="scientific">Leucogyrophana mollusca</name>
    <dbReference type="NCBI Taxonomy" id="85980"/>
    <lineage>
        <taxon>Eukaryota</taxon>
        <taxon>Fungi</taxon>
        <taxon>Dikarya</taxon>
        <taxon>Basidiomycota</taxon>
        <taxon>Agaricomycotina</taxon>
        <taxon>Agaricomycetes</taxon>
        <taxon>Agaricomycetidae</taxon>
        <taxon>Boletales</taxon>
        <taxon>Boletales incertae sedis</taxon>
        <taxon>Leucogyrophana</taxon>
    </lineage>
</organism>